<dbReference type="EMBL" id="WQRF01000001">
    <property type="protein sequence ID" value="MVS98037.1"/>
    <property type="molecule type" value="Genomic_DNA"/>
</dbReference>
<dbReference type="PANTHER" id="PTHR35848">
    <property type="entry name" value="OXALATE-BINDING PROTEIN"/>
    <property type="match status" value="1"/>
</dbReference>
<dbReference type="Proteomes" id="UP000438106">
    <property type="component" value="Unassembled WGS sequence"/>
</dbReference>
<dbReference type="InterPro" id="IPR013096">
    <property type="entry name" value="Cupin_2"/>
</dbReference>
<dbReference type="Gene3D" id="2.60.120.10">
    <property type="entry name" value="Jelly Rolls"/>
    <property type="match status" value="1"/>
</dbReference>
<evidence type="ECO:0000313" key="3">
    <source>
        <dbReference type="EMBL" id="MVS98037.1"/>
    </source>
</evidence>
<dbReference type="SUPFAM" id="SSF51182">
    <property type="entry name" value="RmlC-like cupins"/>
    <property type="match status" value="1"/>
</dbReference>
<gene>
    <name evidence="3" type="ORF">GO014_03235</name>
</gene>
<sequence length="155" mass="16656">MEKSIEPVVALSGLALKRHDRGPGIGAHGANFTRAMGLTMLGASYFEVQPGESAFPFHVHYLEDEIIVILEGEGTYRFGETSHKVTVGDVLGAPAGRAELAHQLTNTGTGMLKYICVANQTETNVVELPEHGVLRVHHRKPGGYESVELPTPAKA</sequence>
<proteinExistence type="predicted"/>
<accession>A0A7X3FNV0</accession>
<organism evidence="3 4">
    <name type="scientific">Devosia marina</name>
    <dbReference type="NCBI Taxonomy" id="2683198"/>
    <lineage>
        <taxon>Bacteria</taxon>
        <taxon>Pseudomonadati</taxon>
        <taxon>Pseudomonadota</taxon>
        <taxon>Alphaproteobacteria</taxon>
        <taxon>Hyphomicrobiales</taxon>
        <taxon>Devosiaceae</taxon>
        <taxon>Devosia</taxon>
    </lineage>
</organism>
<evidence type="ECO:0000256" key="1">
    <source>
        <dbReference type="ARBA" id="ARBA00022723"/>
    </source>
</evidence>
<dbReference type="InterPro" id="IPR011051">
    <property type="entry name" value="RmlC_Cupin_sf"/>
</dbReference>
<dbReference type="InterPro" id="IPR014710">
    <property type="entry name" value="RmlC-like_jellyroll"/>
</dbReference>
<keyword evidence="4" id="KW-1185">Reference proteome</keyword>
<protein>
    <submittedName>
        <fullName evidence="3">Cupin domain-containing protein</fullName>
    </submittedName>
</protein>
<name>A0A7X3FNV0_9HYPH</name>
<keyword evidence="1" id="KW-0479">Metal-binding</keyword>
<dbReference type="GO" id="GO:0046872">
    <property type="term" value="F:metal ion binding"/>
    <property type="evidence" value="ECO:0007669"/>
    <property type="project" value="UniProtKB-KW"/>
</dbReference>
<dbReference type="Pfam" id="PF07883">
    <property type="entry name" value="Cupin_2"/>
    <property type="match status" value="1"/>
</dbReference>
<feature type="domain" description="Cupin type-2" evidence="2">
    <location>
        <begin position="45"/>
        <end position="117"/>
    </location>
</feature>
<evidence type="ECO:0000259" key="2">
    <source>
        <dbReference type="Pfam" id="PF07883"/>
    </source>
</evidence>
<evidence type="ECO:0000313" key="4">
    <source>
        <dbReference type="Proteomes" id="UP000438106"/>
    </source>
</evidence>
<dbReference type="PANTHER" id="PTHR35848:SF6">
    <property type="entry name" value="CUPIN TYPE-2 DOMAIN-CONTAINING PROTEIN"/>
    <property type="match status" value="1"/>
</dbReference>
<reference evidence="3 4" key="1">
    <citation type="submission" date="2019-12" db="EMBL/GenBank/DDBJ databases">
        <title>Devosia maris sp. nov., isolated from the deep seawater.</title>
        <authorList>
            <person name="Liu Y."/>
        </authorList>
    </citation>
    <scope>NUCLEOTIDE SEQUENCE [LARGE SCALE GENOMIC DNA]</scope>
    <source>
        <strain evidence="3 4">L53-10-65</strain>
    </source>
</reference>
<dbReference type="RefSeq" id="WP_157289100.1">
    <property type="nucleotide sequence ID" value="NZ_WQRF01000001.1"/>
</dbReference>
<dbReference type="InterPro" id="IPR051610">
    <property type="entry name" value="GPI/OXD"/>
</dbReference>
<comment type="caution">
    <text evidence="3">The sequence shown here is derived from an EMBL/GenBank/DDBJ whole genome shotgun (WGS) entry which is preliminary data.</text>
</comment>
<dbReference type="AlphaFoldDB" id="A0A7X3FNV0"/>